<dbReference type="PANTHER" id="PTHR30055:SF234">
    <property type="entry name" value="HTH-TYPE TRANSCRIPTIONAL REGULATOR BETI"/>
    <property type="match status" value="1"/>
</dbReference>
<proteinExistence type="predicted"/>
<evidence type="ECO:0000259" key="5">
    <source>
        <dbReference type="PROSITE" id="PS50977"/>
    </source>
</evidence>
<dbReference type="SUPFAM" id="SSF48498">
    <property type="entry name" value="Tetracyclin repressor-like, C-terminal domain"/>
    <property type="match status" value="1"/>
</dbReference>
<dbReference type="InterPro" id="IPR009057">
    <property type="entry name" value="Homeodomain-like_sf"/>
</dbReference>
<dbReference type="InterPro" id="IPR050109">
    <property type="entry name" value="HTH-type_TetR-like_transc_reg"/>
</dbReference>
<dbReference type="PANTHER" id="PTHR30055">
    <property type="entry name" value="HTH-TYPE TRANSCRIPTIONAL REGULATOR RUTR"/>
    <property type="match status" value="1"/>
</dbReference>
<keyword evidence="1" id="KW-0805">Transcription regulation</keyword>
<reference evidence="6 7" key="1">
    <citation type="submission" date="2016-10" db="EMBL/GenBank/DDBJ databases">
        <authorList>
            <person name="de Groot N.N."/>
        </authorList>
    </citation>
    <scope>NUCLEOTIDE SEQUENCE [LARGE SCALE GENOMIC DNA]</scope>
    <source>
        <strain evidence="6 7">CGMCC 4.2023</strain>
    </source>
</reference>
<dbReference type="SUPFAM" id="SSF46689">
    <property type="entry name" value="Homeodomain-like"/>
    <property type="match status" value="1"/>
</dbReference>
<dbReference type="GO" id="GO:0000976">
    <property type="term" value="F:transcription cis-regulatory region binding"/>
    <property type="evidence" value="ECO:0007669"/>
    <property type="project" value="TreeGrafter"/>
</dbReference>
<dbReference type="Proteomes" id="UP000236754">
    <property type="component" value="Unassembled WGS sequence"/>
</dbReference>
<dbReference type="Pfam" id="PF00440">
    <property type="entry name" value="TetR_N"/>
    <property type="match status" value="1"/>
</dbReference>
<keyword evidence="2 4" id="KW-0238">DNA-binding</keyword>
<sequence length="193" mass="20678">MTASSRAIRADAARNLSALLAAATEVFEELGADAPLDEIPRRAGVGRATMYRRFPTREHLFVAVLRSQVDTLVEAAGTRMTAPDPWQALLEWLRAYEEIGAEYRGMNARISTAVLEDGSPIGELCTPMKAAFDVLFRRAQGLAGVRCDISSADVLAIVSALPRDPATGRARTAHLTVVLDGLRANAKTAASTV</sequence>
<dbReference type="Gene3D" id="1.10.357.10">
    <property type="entry name" value="Tetracycline Repressor, domain 2"/>
    <property type="match status" value="1"/>
</dbReference>
<feature type="DNA-binding region" description="H-T-H motif" evidence="4">
    <location>
        <begin position="35"/>
        <end position="54"/>
    </location>
</feature>
<dbReference type="PROSITE" id="PS50977">
    <property type="entry name" value="HTH_TETR_2"/>
    <property type="match status" value="1"/>
</dbReference>
<keyword evidence="7" id="KW-1185">Reference proteome</keyword>
<dbReference type="InterPro" id="IPR049445">
    <property type="entry name" value="TetR_SbtR-like_C"/>
</dbReference>
<dbReference type="EMBL" id="FNVU01000013">
    <property type="protein sequence ID" value="SEG82593.1"/>
    <property type="molecule type" value="Genomic_DNA"/>
</dbReference>
<dbReference type="OrthoDB" id="9795011at2"/>
<evidence type="ECO:0000256" key="3">
    <source>
        <dbReference type="ARBA" id="ARBA00023163"/>
    </source>
</evidence>
<dbReference type="InterPro" id="IPR036271">
    <property type="entry name" value="Tet_transcr_reg_TetR-rel_C_sf"/>
</dbReference>
<accession>A0A1H6DCP8</accession>
<dbReference type="AlphaFoldDB" id="A0A1H6DCP8"/>
<dbReference type="PRINTS" id="PR00455">
    <property type="entry name" value="HTHTETR"/>
</dbReference>
<evidence type="ECO:0000313" key="6">
    <source>
        <dbReference type="EMBL" id="SEG82593.1"/>
    </source>
</evidence>
<keyword evidence="3" id="KW-0804">Transcription</keyword>
<organism evidence="6 7">
    <name type="scientific">Actinacidiphila yanglinensis</name>
    <dbReference type="NCBI Taxonomy" id="310779"/>
    <lineage>
        <taxon>Bacteria</taxon>
        <taxon>Bacillati</taxon>
        <taxon>Actinomycetota</taxon>
        <taxon>Actinomycetes</taxon>
        <taxon>Kitasatosporales</taxon>
        <taxon>Streptomycetaceae</taxon>
        <taxon>Actinacidiphila</taxon>
    </lineage>
</organism>
<evidence type="ECO:0000256" key="2">
    <source>
        <dbReference type="ARBA" id="ARBA00023125"/>
    </source>
</evidence>
<dbReference type="GO" id="GO:0003700">
    <property type="term" value="F:DNA-binding transcription factor activity"/>
    <property type="evidence" value="ECO:0007669"/>
    <property type="project" value="TreeGrafter"/>
</dbReference>
<name>A0A1H6DCP8_9ACTN</name>
<evidence type="ECO:0000313" key="7">
    <source>
        <dbReference type="Proteomes" id="UP000236754"/>
    </source>
</evidence>
<protein>
    <submittedName>
        <fullName evidence="6">Transcriptional regulator, TetR family</fullName>
    </submittedName>
</protein>
<gene>
    <name evidence="6" type="ORF">SAMN05216223_113169</name>
</gene>
<evidence type="ECO:0000256" key="1">
    <source>
        <dbReference type="ARBA" id="ARBA00023015"/>
    </source>
</evidence>
<dbReference type="RefSeq" id="WP_103888658.1">
    <property type="nucleotide sequence ID" value="NZ_FNVU01000013.1"/>
</dbReference>
<evidence type="ECO:0000256" key="4">
    <source>
        <dbReference type="PROSITE-ProRule" id="PRU00335"/>
    </source>
</evidence>
<dbReference type="InterPro" id="IPR001647">
    <property type="entry name" value="HTH_TetR"/>
</dbReference>
<feature type="domain" description="HTH tetR-type" evidence="5">
    <location>
        <begin position="13"/>
        <end position="72"/>
    </location>
</feature>
<dbReference type="Pfam" id="PF21597">
    <property type="entry name" value="TetR_C_43"/>
    <property type="match status" value="1"/>
</dbReference>